<evidence type="ECO:0000313" key="1">
    <source>
        <dbReference type="EMBL" id="KAK3286198.1"/>
    </source>
</evidence>
<reference evidence="1 2" key="1">
    <citation type="journal article" date="2015" name="Genome Biol. Evol.">
        <title>Comparative Genomics of a Bacterivorous Green Alga Reveals Evolutionary Causalities and Consequences of Phago-Mixotrophic Mode of Nutrition.</title>
        <authorList>
            <person name="Burns J.A."/>
            <person name="Paasch A."/>
            <person name="Narechania A."/>
            <person name="Kim E."/>
        </authorList>
    </citation>
    <scope>NUCLEOTIDE SEQUENCE [LARGE SCALE GENOMIC DNA]</scope>
    <source>
        <strain evidence="1 2">PLY_AMNH</strain>
    </source>
</reference>
<gene>
    <name evidence="1" type="ORF">CYMTET_6233</name>
</gene>
<sequence>MVQVSATVASARSASRQLWGALGDSTAARAALAELESAVSDLDSAEAVVAANGVLPLLHLAQAVRRAPDLSPIPGQPPSALACADAALLVLARLVAIVEAELRPSGWTVGELEEG</sequence>
<dbReference type="Proteomes" id="UP001190700">
    <property type="component" value="Unassembled WGS sequence"/>
</dbReference>
<organism evidence="1 2">
    <name type="scientific">Cymbomonas tetramitiformis</name>
    <dbReference type="NCBI Taxonomy" id="36881"/>
    <lineage>
        <taxon>Eukaryota</taxon>
        <taxon>Viridiplantae</taxon>
        <taxon>Chlorophyta</taxon>
        <taxon>Pyramimonadophyceae</taxon>
        <taxon>Pyramimonadales</taxon>
        <taxon>Pyramimonadaceae</taxon>
        <taxon>Cymbomonas</taxon>
    </lineage>
</organism>
<name>A0AAE0GXX0_9CHLO</name>
<feature type="non-terminal residue" evidence="1">
    <location>
        <position position="115"/>
    </location>
</feature>
<protein>
    <submittedName>
        <fullName evidence="1">Uncharacterized protein</fullName>
    </submittedName>
</protein>
<dbReference type="AlphaFoldDB" id="A0AAE0GXX0"/>
<evidence type="ECO:0000313" key="2">
    <source>
        <dbReference type="Proteomes" id="UP001190700"/>
    </source>
</evidence>
<keyword evidence="2" id="KW-1185">Reference proteome</keyword>
<proteinExistence type="predicted"/>
<accession>A0AAE0GXX0</accession>
<dbReference type="EMBL" id="LGRX02001412">
    <property type="protein sequence ID" value="KAK3286198.1"/>
    <property type="molecule type" value="Genomic_DNA"/>
</dbReference>
<comment type="caution">
    <text evidence="1">The sequence shown here is derived from an EMBL/GenBank/DDBJ whole genome shotgun (WGS) entry which is preliminary data.</text>
</comment>